<dbReference type="NCBIfam" id="TIGR01444">
    <property type="entry name" value="fkbM_fam"/>
    <property type="match status" value="1"/>
</dbReference>
<evidence type="ECO:0000259" key="1">
    <source>
        <dbReference type="Pfam" id="PF05050"/>
    </source>
</evidence>
<dbReference type="InterPro" id="IPR029063">
    <property type="entry name" value="SAM-dependent_MTases_sf"/>
</dbReference>
<protein>
    <recommendedName>
        <fullName evidence="1">Methyltransferase FkbM domain-containing protein</fullName>
    </recommendedName>
</protein>
<dbReference type="KEGG" id="tpla:ElP_12240"/>
<dbReference type="Pfam" id="PF05050">
    <property type="entry name" value="Methyltransf_21"/>
    <property type="match status" value="1"/>
</dbReference>
<dbReference type="GO" id="GO:0005886">
    <property type="term" value="C:plasma membrane"/>
    <property type="evidence" value="ECO:0007669"/>
    <property type="project" value="TreeGrafter"/>
</dbReference>
<name>A0A518GXR5_9BACT</name>
<dbReference type="EMBL" id="CP036426">
    <property type="protein sequence ID" value="QDV33353.1"/>
    <property type="molecule type" value="Genomic_DNA"/>
</dbReference>
<dbReference type="Gene3D" id="3.40.50.150">
    <property type="entry name" value="Vaccinia Virus protein VP39"/>
    <property type="match status" value="1"/>
</dbReference>
<dbReference type="OrthoDB" id="9801609at2"/>
<reference evidence="2 3" key="1">
    <citation type="submission" date="2019-02" db="EMBL/GenBank/DDBJ databases">
        <title>Deep-cultivation of Planctomycetes and their phenomic and genomic characterization uncovers novel biology.</title>
        <authorList>
            <person name="Wiegand S."/>
            <person name="Jogler M."/>
            <person name="Boedeker C."/>
            <person name="Pinto D."/>
            <person name="Vollmers J."/>
            <person name="Rivas-Marin E."/>
            <person name="Kohn T."/>
            <person name="Peeters S.H."/>
            <person name="Heuer A."/>
            <person name="Rast P."/>
            <person name="Oberbeckmann S."/>
            <person name="Bunk B."/>
            <person name="Jeske O."/>
            <person name="Meyerdierks A."/>
            <person name="Storesund J.E."/>
            <person name="Kallscheuer N."/>
            <person name="Luecker S."/>
            <person name="Lage O.M."/>
            <person name="Pohl T."/>
            <person name="Merkel B.J."/>
            <person name="Hornburger P."/>
            <person name="Mueller R.-W."/>
            <person name="Bruemmer F."/>
            <person name="Labrenz M."/>
            <person name="Spormann A.M."/>
            <person name="Op den Camp H."/>
            <person name="Overmann J."/>
            <person name="Amann R."/>
            <person name="Jetten M.S.M."/>
            <person name="Mascher T."/>
            <person name="Medema M.H."/>
            <person name="Devos D.P."/>
            <person name="Kaster A.-K."/>
            <person name="Ovreas L."/>
            <person name="Rohde M."/>
            <person name="Galperin M.Y."/>
            <person name="Jogler C."/>
        </authorList>
    </citation>
    <scope>NUCLEOTIDE SEQUENCE [LARGE SCALE GENOMIC DNA]</scope>
    <source>
        <strain evidence="2 3">ElP</strain>
    </source>
</reference>
<dbReference type="PANTHER" id="PTHR34009:SF2">
    <property type="entry name" value="PROTEIN STAR"/>
    <property type="match status" value="1"/>
</dbReference>
<dbReference type="GO" id="GO:0005737">
    <property type="term" value="C:cytoplasm"/>
    <property type="evidence" value="ECO:0007669"/>
    <property type="project" value="GOC"/>
</dbReference>
<dbReference type="PANTHER" id="PTHR34009">
    <property type="entry name" value="PROTEIN STAR"/>
    <property type="match status" value="1"/>
</dbReference>
<dbReference type="RefSeq" id="WP_145267742.1">
    <property type="nucleotide sequence ID" value="NZ_CP036426.1"/>
</dbReference>
<evidence type="ECO:0000313" key="2">
    <source>
        <dbReference type="EMBL" id="QDV33353.1"/>
    </source>
</evidence>
<sequence>MPVISYAQNGEDILLRRVFRGQAEGFYIDVGASDPFENSITKLFSLDGWRGVNVEPVPAMFERLRADRPGDVNLNVGVSDEAGTLRLYAMPGLESYTSIPEILTGYFQADPDAITAHDVPVVTLREICERHAADRPIDFLKIDVDGHELPVISGGDWSRFRPRVVLVEDHGTHLWEPLLLAADYHLATFDGVNRFYVRAEEPDLIPRFSPLPNFTDDYIPYRFQRQIDHYRDLLGEAATIGPTAIKVARRLKTLANRHPALTRIVRGTLRIDR</sequence>
<dbReference type="Proteomes" id="UP000317835">
    <property type="component" value="Chromosome"/>
</dbReference>
<proteinExistence type="predicted"/>
<dbReference type="GO" id="GO:0016197">
    <property type="term" value="P:endosomal transport"/>
    <property type="evidence" value="ECO:0007669"/>
    <property type="project" value="TreeGrafter"/>
</dbReference>
<dbReference type="AlphaFoldDB" id="A0A518GXR5"/>
<feature type="domain" description="Methyltransferase FkbM" evidence="1">
    <location>
        <begin position="29"/>
        <end position="175"/>
    </location>
</feature>
<dbReference type="GO" id="GO:0006888">
    <property type="term" value="P:endoplasmic reticulum to Golgi vesicle-mediated transport"/>
    <property type="evidence" value="ECO:0007669"/>
    <property type="project" value="TreeGrafter"/>
</dbReference>
<dbReference type="InterPro" id="IPR006342">
    <property type="entry name" value="FkbM_mtfrase"/>
</dbReference>
<dbReference type="SUPFAM" id="SSF53335">
    <property type="entry name" value="S-adenosyl-L-methionine-dependent methyltransferases"/>
    <property type="match status" value="1"/>
</dbReference>
<accession>A0A518GXR5</accession>
<evidence type="ECO:0000313" key="3">
    <source>
        <dbReference type="Proteomes" id="UP000317835"/>
    </source>
</evidence>
<keyword evidence="3" id="KW-1185">Reference proteome</keyword>
<organism evidence="2 3">
    <name type="scientific">Tautonia plasticadhaerens</name>
    <dbReference type="NCBI Taxonomy" id="2527974"/>
    <lineage>
        <taxon>Bacteria</taxon>
        <taxon>Pseudomonadati</taxon>
        <taxon>Planctomycetota</taxon>
        <taxon>Planctomycetia</taxon>
        <taxon>Isosphaerales</taxon>
        <taxon>Isosphaeraceae</taxon>
        <taxon>Tautonia</taxon>
    </lineage>
</organism>
<gene>
    <name evidence="2" type="ORF">ElP_12240</name>
</gene>
<dbReference type="InterPro" id="IPR053202">
    <property type="entry name" value="EGF_Rcpt_Signaling_Reg"/>
</dbReference>